<dbReference type="SMART" id="SM00320">
    <property type="entry name" value="WD40"/>
    <property type="match status" value="4"/>
</dbReference>
<dbReference type="EMBL" id="MU001895">
    <property type="protein sequence ID" value="KAF2794321.1"/>
    <property type="molecule type" value="Genomic_DNA"/>
</dbReference>
<dbReference type="PANTHER" id="PTHR19879">
    <property type="entry name" value="TRANSCRIPTION INITIATION FACTOR TFIID"/>
    <property type="match status" value="1"/>
</dbReference>
<dbReference type="InterPro" id="IPR011047">
    <property type="entry name" value="Quinoprotein_ADH-like_sf"/>
</dbReference>
<dbReference type="OrthoDB" id="1367865at2759"/>
<reference evidence="2" key="1">
    <citation type="journal article" date="2020" name="Stud. Mycol.">
        <title>101 Dothideomycetes genomes: a test case for predicting lifestyles and emergence of pathogens.</title>
        <authorList>
            <person name="Haridas S."/>
            <person name="Albert R."/>
            <person name="Binder M."/>
            <person name="Bloem J."/>
            <person name="Labutti K."/>
            <person name="Salamov A."/>
            <person name="Andreopoulos B."/>
            <person name="Baker S."/>
            <person name="Barry K."/>
            <person name="Bills G."/>
            <person name="Bluhm B."/>
            <person name="Cannon C."/>
            <person name="Castanera R."/>
            <person name="Culley D."/>
            <person name="Daum C."/>
            <person name="Ezra D."/>
            <person name="Gonzalez J."/>
            <person name="Henrissat B."/>
            <person name="Kuo A."/>
            <person name="Liang C."/>
            <person name="Lipzen A."/>
            <person name="Lutzoni F."/>
            <person name="Magnuson J."/>
            <person name="Mondo S."/>
            <person name="Nolan M."/>
            <person name="Ohm R."/>
            <person name="Pangilinan J."/>
            <person name="Park H.-J."/>
            <person name="Ramirez L."/>
            <person name="Alfaro M."/>
            <person name="Sun H."/>
            <person name="Tritt A."/>
            <person name="Yoshinaga Y."/>
            <person name="Zwiers L.-H."/>
            <person name="Turgeon B."/>
            <person name="Goodwin S."/>
            <person name="Spatafora J."/>
            <person name="Crous P."/>
            <person name="Grigoriev I."/>
        </authorList>
    </citation>
    <scope>NUCLEOTIDE SEQUENCE</scope>
    <source>
        <strain evidence="2">CBS 109.77</strain>
    </source>
</reference>
<organism evidence="2 3">
    <name type="scientific">Melanomma pulvis-pyrius CBS 109.77</name>
    <dbReference type="NCBI Taxonomy" id="1314802"/>
    <lineage>
        <taxon>Eukaryota</taxon>
        <taxon>Fungi</taxon>
        <taxon>Dikarya</taxon>
        <taxon>Ascomycota</taxon>
        <taxon>Pezizomycotina</taxon>
        <taxon>Dothideomycetes</taxon>
        <taxon>Pleosporomycetidae</taxon>
        <taxon>Pleosporales</taxon>
        <taxon>Melanommataceae</taxon>
        <taxon>Melanomma</taxon>
    </lineage>
</organism>
<name>A0A6A6XDE5_9PLEO</name>
<dbReference type="PANTHER" id="PTHR19879:SF9">
    <property type="entry name" value="TRANSCRIPTION INITIATION FACTOR TFIID SUBUNIT 5"/>
    <property type="match status" value="1"/>
</dbReference>
<accession>A0A6A6XDE5</accession>
<dbReference type="Gene3D" id="2.130.10.10">
    <property type="entry name" value="YVTN repeat-like/Quinoprotein amine dehydrogenase"/>
    <property type="match status" value="1"/>
</dbReference>
<proteinExistence type="predicted"/>
<evidence type="ECO:0000313" key="3">
    <source>
        <dbReference type="Proteomes" id="UP000799757"/>
    </source>
</evidence>
<dbReference type="AlphaFoldDB" id="A0A6A6XDE5"/>
<feature type="compositionally biased region" description="Basic and acidic residues" evidence="1">
    <location>
        <begin position="547"/>
        <end position="565"/>
    </location>
</feature>
<dbReference type="Proteomes" id="UP000799757">
    <property type="component" value="Unassembled WGS sequence"/>
</dbReference>
<evidence type="ECO:0000313" key="2">
    <source>
        <dbReference type="EMBL" id="KAF2794321.1"/>
    </source>
</evidence>
<sequence>MSTSIMHCISRNDFLGEYEFPLKPKHDFKLNGYSAFWASDHPAQWGRETDSIKLPNIGVDGADRSNLSFTSAISGDSKLLAVSLDNAHILIYHIESGELRQELDGTGKMAFAPSPPKKSGEGGNVEVNEPGSPAAYTLVSGVADAGDQNTGTSRLVVWELDKHGRLLDEEEPVDASAFATKAIESITAQLKVGHEWSQSFIESSTLHADFERALEKVAANHRRRHNTTIDDATLASFGESPFSSDGSLMLYLPQNRYYENDGVTKRPPSVVVWDIKASKVLLRLSDYHTDVIMWTSFSPDNKWIATVSWDGTMRMHSMEPGAFTWVTPNSGGQAWTAAFTPDSKHIVWSSANGGTIQVHDVSDGRLVSTFQKPFSEWCRCLKWHPDGQQLAFCAGLVVYIWRPFDSPNGTITQHFELEYDEWHGFGHIEAVEWFEHGRKLALMSSEGSALVWDGPTNLKELFRRNKGAQVAWTGGIFYHISDEGRNVGSMYLSVDGDGKLRYWKKLLSKPARSWWDKLESSLPKREFPETGKYVKITKPVKAKEAKEVTDVKDKPTRDAWAEKGAELWTAE</sequence>
<keyword evidence="3" id="KW-1185">Reference proteome</keyword>
<dbReference type="InterPro" id="IPR015943">
    <property type="entry name" value="WD40/YVTN_repeat-like_dom_sf"/>
</dbReference>
<dbReference type="Pfam" id="PF00400">
    <property type="entry name" value="WD40"/>
    <property type="match status" value="2"/>
</dbReference>
<evidence type="ECO:0000256" key="1">
    <source>
        <dbReference type="SAM" id="MobiDB-lite"/>
    </source>
</evidence>
<dbReference type="InterPro" id="IPR001680">
    <property type="entry name" value="WD40_rpt"/>
</dbReference>
<protein>
    <submittedName>
        <fullName evidence="2">WD40 repeat-like protein</fullName>
    </submittedName>
</protein>
<dbReference type="SUPFAM" id="SSF50998">
    <property type="entry name" value="Quinoprotein alcohol dehydrogenase-like"/>
    <property type="match status" value="1"/>
</dbReference>
<feature type="region of interest" description="Disordered" evidence="1">
    <location>
        <begin position="547"/>
        <end position="571"/>
    </location>
</feature>
<gene>
    <name evidence="2" type="ORF">K505DRAFT_304233</name>
</gene>